<reference evidence="3 4" key="1">
    <citation type="journal article" date="2010" name="Stand. Genomic Sci.">
        <title>Complete genome sequence of Ilyobacter polytropus type strain (CuHbu1).</title>
        <authorList>
            <person name="Sikorski J."/>
            <person name="Chertkov O."/>
            <person name="Lapidus A."/>
            <person name="Nolan M."/>
            <person name="Lucas S."/>
            <person name="Del Rio T.G."/>
            <person name="Tice H."/>
            <person name="Cheng J.F."/>
            <person name="Tapia R."/>
            <person name="Han C."/>
            <person name="Goodwin L."/>
            <person name="Pitluck S."/>
            <person name="Liolios K."/>
            <person name="Ivanova N."/>
            <person name="Mavromatis K."/>
            <person name="Mikhailova N."/>
            <person name="Pati A."/>
            <person name="Chen A."/>
            <person name="Palaniappan K."/>
            <person name="Land M."/>
            <person name="Hauser L."/>
            <person name="Chang Y.J."/>
            <person name="Jeffries C.D."/>
            <person name="Brambilla E."/>
            <person name="Yasawong M."/>
            <person name="Rohde M."/>
            <person name="Pukall R."/>
            <person name="Spring S."/>
            <person name="Goker M."/>
            <person name="Woyke T."/>
            <person name="Bristow J."/>
            <person name="Eisen J.A."/>
            <person name="Markowitz V."/>
            <person name="Hugenholtz P."/>
            <person name="Kyrpides N.C."/>
            <person name="Klenk H.P."/>
        </authorList>
    </citation>
    <scope>NUCLEOTIDE SEQUENCE [LARGE SCALE GENOMIC DNA]</scope>
    <source>
        <strain evidence="4">ATCC 51220 / DSM 2926 / LMG 16218 / CuHBu1</strain>
        <plasmid evidence="4">pILYOP01</plasmid>
    </source>
</reference>
<dbReference type="PANTHER" id="PTHR10472">
    <property type="entry name" value="D-TYROSYL-TRNA TYR DEACYLASE"/>
    <property type="match status" value="1"/>
</dbReference>
<dbReference type="RefSeq" id="WP_013389208.1">
    <property type="nucleotide sequence ID" value="NC_014633.1"/>
</dbReference>
<gene>
    <name evidence="2" type="primary">dtd</name>
    <name evidence="3" type="ordered locus">Ilyop_2801</name>
</gene>
<dbReference type="Gene3D" id="3.50.80.10">
    <property type="entry name" value="D-tyrosyl-tRNA(Tyr) deacylase"/>
    <property type="match status" value="1"/>
</dbReference>
<keyword evidence="4" id="KW-1185">Reference proteome</keyword>
<dbReference type="OrthoDB" id="9801395at2"/>
<evidence type="ECO:0000256" key="2">
    <source>
        <dbReference type="HAMAP-Rule" id="MF_00518"/>
    </source>
</evidence>
<evidence type="ECO:0000313" key="4">
    <source>
        <dbReference type="Proteomes" id="UP000006875"/>
    </source>
</evidence>
<dbReference type="HOGENOM" id="CLU_076901_1_0_0"/>
<dbReference type="GO" id="GO:0051500">
    <property type="term" value="F:D-tyrosyl-tRNA(Tyr) deacylase activity"/>
    <property type="evidence" value="ECO:0007669"/>
    <property type="project" value="TreeGrafter"/>
</dbReference>
<dbReference type="SUPFAM" id="SSF69500">
    <property type="entry name" value="DTD-like"/>
    <property type="match status" value="1"/>
</dbReference>
<organism evidence="3 4">
    <name type="scientific">Ilyobacter polytropus (strain ATCC 51220 / DSM 2926 / LMG 16218 / CuHBu1)</name>
    <dbReference type="NCBI Taxonomy" id="572544"/>
    <lineage>
        <taxon>Bacteria</taxon>
        <taxon>Fusobacteriati</taxon>
        <taxon>Fusobacteriota</taxon>
        <taxon>Fusobacteriia</taxon>
        <taxon>Fusobacteriales</taxon>
        <taxon>Fusobacteriaceae</taxon>
        <taxon>Ilyobacter</taxon>
    </lineage>
</organism>
<proteinExistence type="inferred from homology"/>
<dbReference type="EC" id="3.1.1.-" evidence="2"/>
<dbReference type="GO" id="GO:0005737">
    <property type="term" value="C:cytoplasm"/>
    <property type="evidence" value="ECO:0007669"/>
    <property type="project" value="UniProtKB-SubCell"/>
</dbReference>
<feature type="short sequence motif" description="Gly-cisPro motif, important for rejection of L-amino acids" evidence="2">
    <location>
        <begin position="137"/>
        <end position="138"/>
    </location>
</feature>
<dbReference type="KEGG" id="ipo:Ilyop_2801"/>
<comment type="domain">
    <text evidence="2">A Gly-cisPro motif from one monomer fits into the active site of the other monomer to allow specific chiral rejection of L-amino acids.</text>
</comment>
<comment type="subunit">
    <text evidence="2">Homodimer.</text>
</comment>
<keyword evidence="2" id="KW-0963">Cytoplasm</keyword>
<dbReference type="Proteomes" id="UP000006875">
    <property type="component" value="Plasmid pILYOP01"/>
</dbReference>
<dbReference type="HAMAP" id="MF_00518">
    <property type="entry name" value="Deacylase_Dtd"/>
    <property type="match status" value="1"/>
</dbReference>
<keyword evidence="2" id="KW-0378">Hydrolase</keyword>
<evidence type="ECO:0000313" key="3">
    <source>
        <dbReference type="EMBL" id="ADO84556.1"/>
    </source>
</evidence>
<dbReference type="EC" id="3.1.1.96" evidence="2"/>
<name>E3HDF3_ILYPC</name>
<comment type="similarity">
    <text evidence="1 2">Belongs to the DTD family.</text>
</comment>
<dbReference type="NCBIfam" id="TIGR00256">
    <property type="entry name" value="D-aminoacyl-tRNA deacylase"/>
    <property type="match status" value="1"/>
</dbReference>
<keyword evidence="3" id="KW-0614">Plasmid</keyword>
<sequence>MRVVVQRVTKAQVSVEGNVIGKIKEGLLILLGITHGDNEKDTKWLVNKISGLRIFSDGNGKMNKSIEDIEGEILLISQFTLYGDARKGRRPSFIEAAKPDIAVPLYNKFIDLVKEKNIKISVGEFGADMKVELLNDGPVTMIIDSPEK</sequence>
<keyword evidence="2" id="KW-0820">tRNA-binding</keyword>
<dbReference type="PANTHER" id="PTHR10472:SF5">
    <property type="entry name" value="D-AMINOACYL-TRNA DEACYLASE 1"/>
    <property type="match status" value="1"/>
</dbReference>
<comment type="catalytic activity">
    <reaction evidence="2">
        <text>glycyl-tRNA(Ala) + H2O = tRNA(Ala) + glycine + H(+)</text>
        <dbReference type="Rhea" id="RHEA:53744"/>
        <dbReference type="Rhea" id="RHEA-COMP:9657"/>
        <dbReference type="Rhea" id="RHEA-COMP:13640"/>
        <dbReference type="ChEBI" id="CHEBI:15377"/>
        <dbReference type="ChEBI" id="CHEBI:15378"/>
        <dbReference type="ChEBI" id="CHEBI:57305"/>
        <dbReference type="ChEBI" id="CHEBI:78442"/>
        <dbReference type="ChEBI" id="CHEBI:78522"/>
    </reaction>
</comment>
<dbReference type="CDD" id="cd00563">
    <property type="entry name" value="Dtyr_deacylase"/>
    <property type="match status" value="1"/>
</dbReference>
<dbReference type="AlphaFoldDB" id="E3HDF3"/>
<evidence type="ECO:0000256" key="1">
    <source>
        <dbReference type="ARBA" id="ARBA00009673"/>
    </source>
</evidence>
<dbReference type="FunFam" id="3.50.80.10:FF:000001">
    <property type="entry name" value="D-aminoacyl-tRNA deacylase"/>
    <property type="match status" value="1"/>
</dbReference>
<dbReference type="GO" id="GO:0106026">
    <property type="term" value="F:Gly-tRNA(Ala) deacylase activity"/>
    <property type="evidence" value="ECO:0007669"/>
    <property type="project" value="UniProtKB-UniRule"/>
</dbReference>
<dbReference type="EMBL" id="CP002282">
    <property type="protein sequence ID" value="ADO84556.1"/>
    <property type="molecule type" value="Genomic_DNA"/>
</dbReference>
<dbReference type="GO" id="GO:0019478">
    <property type="term" value="P:D-amino acid catabolic process"/>
    <property type="evidence" value="ECO:0007669"/>
    <property type="project" value="UniProtKB-UniRule"/>
</dbReference>
<keyword evidence="2" id="KW-0694">RNA-binding</keyword>
<dbReference type="GO" id="GO:0043908">
    <property type="term" value="F:Ser(Gly)-tRNA(Ala) hydrolase activity"/>
    <property type="evidence" value="ECO:0007669"/>
    <property type="project" value="UniProtKB-UniRule"/>
</dbReference>
<geneLocation type="plasmid" evidence="3 4">
    <name>pILYOP01</name>
</geneLocation>
<accession>E3HDF3</accession>
<dbReference type="Pfam" id="PF02580">
    <property type="entry name" value="Tyr_Deacylase"/>
    <property type="match status" value="1"/>
</dbReference>
<dbReference type="InterPro" id="IPR003732">
    <property type="entry name" value="Daa-tRNA_deacyls_DTD"/>
</dbReference>
<comment type="function">
    <text evidence="2">An aminoacyl-tRNA editing enzyme that deacylates mischarged D-aminoacyl-tRNAs. Also deacylates mischarged glycyl-tRNA(Ala), protecting cells against glycine mischarging by AlaRS. Acts via tRNA-based rather than protein-based catalysis; rejects L-amino acids rather than detecting D-amino acids in the active site. By recycling D-aminoacyl-tRNA to D-amino acids and free tRNA molecules, this enzyme counteracts the toxicity associated with the formation of D-aminoacyl-tRNA entities in vivo and helps enforce protein L-homochirality.</text>
</comment>
<comment type="catalytic activity">
    <reaction evidence="2">
        <text>a D-aminoacyl-tRNA + H2O = a tRNA + a D-alpha-amino acid + H(+)</text>
        <dbReference type="Rhea" id="RHEA:13953"/>
        <dbReference type="Rhea" id="RHEA-COMP:10123"/>
        <dbReference type="Rhea" id="RHEA-COMP:10124"/>
        <dbReference type="ChEBI" id="CHEBI:15377"/>
        <dbReference type="ChEBI" id="CHEBI:15378"/>
        <dbReference type="ChEBI" id="CHEBI:59871"/>
        <dbReference type="ChEBI" id="CHEBI:78442"/>
        <dbReference type="ChEBI" id="CHEBI:79333"/>
        <dbReference type="EC" id="3.1.1.96"/>
    </reaction>
</comment>
<comment type="subcellular location">
    <subcellularLocation>
        <location evidence="2">Cytoplasm</location>
    </subcellularLocation>
</comment>
<protein>
    <recommendedName>
        <fullName evidence="2">D-aminoacyl-tRNA deacylase</fullName>
        <shortName evidence="2">DTD</shortName>
        <ecNumber evidence="2">3.1.1.96</ecNumber>
    </recommendedName>
    <alternativeName>
        <fullName evidence="2">Gly-tRNA(Ala) deacylase</fullName>
        <ecNumber evidence="2">3.1.1.-</ecNumber>
    </alternativeName>
</protein>
<dbReference type="GO" id="GO:0000049">
    <property type="term" value="F:tRNA binding"/>
    <property type="evidence" value="ECO:0007669"/>
    <property type="project" value="UniProtKB-UniRule"/>
</dbReference>
<dbReference type="InterPro" id="IPR023509">
    <property type="entry name" value="DTD-like_sf"/>
</dbReference>